<accession>A0A1I5U1F0</accession>
<dbReference type="EC" id="2.7.13.3" evidence="2"/>
<dbReference type="GO" id="GO:0007165">
    <property type="term" value="P:signal transduction"/>
    <property type="evidence" value="ECO:0007669"/>
    <property type="project" value="InterPro"/>
</dbReference>
<evidence type="ECO:0000259" key="3">
    <source>
        <dbReference type="PROSITE" id="PS50851"/>
    </source>
</evidence>
<keyword evidence="5" id="KW-1185">Reference proteome</keyword>
<dbReference type="InterPro" id="IPR002545">
    <property type="entry name" value="CheW-lke_dom"/>
</dbReference>
<dbReference type="PANTHER" id="PTHR43395:SF1">
    <property type="entry name" value="CHEMOTAXIS PROTEIN CHEA"/>
    <property type="match status" value="1"/>
</dbReference>
<organism evidence="4 5">
    <name type="scientific">Butyrivibrio proteoclasticus</name>
    <dbReference type="NCBI Taxonomy" id="43305"/>
    <lineage>
        <taxon>Bacteria</taxon>
        <taxon>Bacillati</taxon>
        <taxon>Bacillota</taxon>
        <taxon>Clostridia</taxon>
        <taxon>Lachnospirales</taxon>
        <taxon>Lachnospiraceae</taxon>
        <taxon>Butyrivibrio</taxon>
    </lineage>
</organism>
<dbReference type="PROSITE" id="PS50851">
    <property type="entry name" value="CHEW"/>
    <property type="match status" value="1"/>
</dbReference>
<evidence type="ECO:0000256" key="2">
    <source>
        <dbReference type="ARBA" id="ARBA00012438"/>
    </source>
</evidence>
<dbReference type="Pfam" id="PF01584">
    <property type="entry name" value="CheW"/>
    <property type="match status" value="1"/>
</dbReference>
<evidence type="ECO:0000313" key="4">
    <source>
        <dbReference type="EMBL" id="SFP89120.1"/>
    </source>
</evidence>
<sequence length="142" mass="15538">MELSQCVAAKLESSQALIAGVRDEKIAIPLSAVLSIENVAVSEIKSVNFEDVIYLRGQVIPLIYMDKLFDCEDSNTESSNINVVICMYKDTYIGLVVDELFGQDDINTKSLGILDNNNRFFSGATILDDAVALILDVESLIA</sequence>
<dbReference type="GO" id="GO:0006935">
    <property type="term" value="P:chemotaxis"/>
    <property type="evidence" value="ECO:0007669"/>
    <property type="project" value="InterPro"/>
</dbReference>
<dbReference type="RefSeq" id="WP_074887154.1">
    <property type="nucleotide sequence ID" value="NZ_FOXO01000011.1"/>
</dbReference>
<dbReference type="PANTHER" id="PTHR43395">
    <property type="entry name" value="SENSOR HISTIDINE KINASE CHEA"/>
    <property type="match status" value="1"/>
</dbReference>
<evidence type="ECO:0000256" key="1">
    <source>
        <dbReference type="ARBA" id="ARBA00000085"/>
    </source>
</evidence>
<dbReference type="EMBL" id="FOXO01000011">
    <property type="protein sequence ID" value="SFP89120.1"/>
    <property type="molecule type" value="Genomic_DNA"/>
</dbReference>
<protein>
    <recommendedName>
        <fullName evidence="2">histidine kinase</fullName>
        <ecNumber evidence="2">2.7.13.3</ecNumber>
    </recommendedName>
</protein>
<dbReference type="SUPFAM" id="SSF50341">
    <property type="entry name" value="CheW-like"/>
    <property type="match status" value="1"/>
</dbReference>
<dbReference type="InterPro" id="IPR051315">
    <property type="entry name" value="Bact_Chemotaxis_CheA"/>
</dbReference>
<name>A0A1I5U1F0_9FIRM</name>
<dbReference type="Gene3D" id="2.40.50.180">
    <property type="entry name" value="CheA-289, Domain 4"/>
    <property type="match status" value="1"/>
</dbReference>
<dbReference type="OrthoDB" id="2003958at2"/>
<dbReference type="AlphaFoldDB" id="A0A1I5U1F0"/>
<dbReference type="GO" id="GO:0004673">
    <property type="term" value="F:protein histidine kinase activity"/>
    <property type="evidence" value="ECO:0007669"/>
    <property type="project" value="UniProtKB-EC"/>
</dbReference>
<proteinExistence type="predicted"/>
<dbReference type="InterPro" id="IPR036061">
    <property type="entry name" value="CheW-like_dom_sf"/>
</dbReference>
<dbReference type="SMART" id="SM00260">
    <property type="entry name" value="CheW"/>
    <property type="match status" value="1"/>
</dbReference>
<feature type="domain" description="CheW-like" evidence="3">
    <location>
        <begin position="13"/>
        <end position="142"/>
    </location>
</feature>
<comment type="catalytic activity">
    <reaction evidence="1">
        <text>ATP + protein L-histidine = ADP + protein N-phospho-L-histidine.</text>
        <dbReference type="EC" id="2.7.13.3"/>
    </reaction>
</comment>
<reference evidence="5" key="1">
    <citation type="submission" date="2016-10" db="EMBL/GenBank/DDBJ databases">
        <authorList>
            <person name="Varghese N."/>
            <person name="Submissions S."/>
        </authorList>
    </citation>
    <scope>NUCLEOTIDE SEQUENCE [LARGE SCALE GENOMIC DNA]</scope>
    <source>
        <strain evidence="5">P18</strain>
    </source>
</reference>
<evidence type="ECO:0000313" key="5">
    <source>
        <dbReference type="Proteomes" id="UP000182624"/>
    </source>
</evidence>
<dbReference type="Proteomes" id="UP000182624">
    <property type="component" value="Unassembled WGS sequence"/>
</dbReference>
<gene>
    <name evidence="4" type="ORF">SAMN04487928_1113</name>
</gene>